<evidence type="ECO:0000256" key="1">
    <source>
        <dbReference type="SAM" id="MobiDB-lite"/>
    </source>
</evidence>
<gene>
    <name evidence="2" type="ORF">PHLCEN_2v3182</name>
</gene>
<comment type="caution">
    <text evidence="2">The sequence shown here is derived from an EMBL/GenBank/DDBJ whole genome shotgun (WGS) entry which is preliminary data.</text>
</comment>
<dbReference type="EMBL" id="MLYV02000286">
    <property type="protein sequence ID" value="PSS18896.1"/>
    <property type="molecule type" value="Genomic_DNA"/>
</dbReference>
<feature type="region of interest" description="Disordered" evidence="1">
    <location>
        <begin position="392"/>
        <end position="411"/>
    </location>
</feature>
<name>A0A2R6R0X8_9APHY</name>
<feature type="compositionally biased region" description="Basic residues" evidence="1">
    <location>
        <begin position="455"/>
        <end position="471"/>
    </location>
</feature>
<feature type="region of interest" description="Disordered" evidence="1">
    <location>
        <begin position="444"/>
        <end position="471"/>
    </location>
</feature>
<keyword evidence="3" id="KW-1185">Reference proteome</keyword>
<evidence type="ECO:0000313" key="3">
    <source>
        <dbReference type="Proteomes" id="UP000186601"/>
    </source>
</evidence>
<organism evidence="2 3">
    <name type="scientific">Hermanssonia centrifuga</name>
    <dbReference type="NCBI Taxonomy" id="98765"/>
    <lineage>
        <taxon>Eukaryota</taxon>
        <taxon>Fungi</taxon>
        <taxon>Dikarya</taxon>
        <taxon>Basidiomycota</taxon>
        <taxon>Agaricomycotina</taxon>
        <taxon>Agaricomycetes</taxon>
        <taxon>Polyporales</taxon>
        <taxon>Meruliaceae</taxon>
        <taxon>Hermanssonia</taxon>
    </lineage>
</organism>
<sequence length="471" mass="53363">MKGIASTVQKREFLQGFLPAYHREFALGHGCAAQFVRETVFEHWTRKFPTTPLDTKKEQQIIHWFYNRKLTKRRTTEAQQKPPHSETWNQDIALPDWNQDIALRDWKEYVAFPDWNEGDFALPDLNADQGQQAVEEMFVPMDPLPPTVTESPPGTLPPTESRATLPEAVNNGLEARIEKLARDLDAIVQENPTFSFFIQMGGVLNGTLQHLHYSGTSQNGQHYPEYYANSRGDDTGAQLLYQDFQAYLIAQQECLGAYPQLSLVEDRAPIHLFRCALEVYLAKTWDWDDDLGSSDSSDSDTQPKPPSFKKLVAYHEPQSMLVVESGPLVTSFRLARRSSEKAELPTASASAIIADSLDPITQYQETEHNGIVDYQGAGNAPDRNWPKIMSVPNGAPSTPANSYQRPQRLRRPPSISIRSILSMRSSCLFLMIFREGRSFITPGARQEAANAQERHQKKASNHSRRAKRKKY</sequence>
<reference evidence="2 3" key="1">
    <citation type="submission" date="2018-02" db="EMBL/GenBank/DDBJ databases">
        <title>Genome sequence of the basidiomycete white-rot fungus Phlebia centrifuga.</title>
        <authorList>
            <person name="Granchi Z."/>
            <person name="Peng M."/>
            <person name="de Vries R.P."/>
            <person name="Hilden K."/>
            <person name="Makela M.R."/>
            <person name="Grigoriev I."/>
            <person name="Riley R."/>
        </authorList>
    </citation>
    <scope>NUCLEOTIDE SEQUENCE [LARGE SCALE GENOMIC DNA]</scope>
    <source>
        <strain evidence="2 3">FBCC195</strain>
    </source>
</reference>
<dbReference type="AlphaFoldDB" id="A0A2R6R0X8"/>
<proteinExistence type="predicted"/>
<protein>
    <submittedName>
        <fullName evidence="2">Uncharacterized protein</fullName>
    </submittedName>
</protein>
<accession>A0A2R6R0X8</accession>
<evidence type="ECO:0000313" key="2">
    <source>
        <dbReference type="EMBL" id="PSS18896.1"/>
    </source>
</evidence>
<dbReference type="Proteomes" id="UP000186601">
    <property type="component" value="Unassembled WGS sequence"/>
</dbReference>